<protein>
    <recommendedName>
        <fullName evidence="4">Cytochrome c</fullName>
    </recommendedName>
</protein>
<sequence length="157" mass="16841">MACAMAALLLHGCGRDQPVPAADVRTLMLEQVQPVAQTYWDSVQYVSDSSGSHEIFPRNDAEWQRVETAAKRLGALGEALKTPAYANGRNADWQDFAQGLIDVSKLAAQAAAEKNRDRIFEVGGTIYNVCAACHQTYLPKTATPPPPPSGANAATAR</sequence>
<gene>
    <name evidence="2" type="ORF">Q4610_10830</name>
</gene>
<proteinExistence type="predicted"/>
<dbReference type="EMBL" id="JAUQOM010000004">
    <property type="protein sequence ID" value="MDO7835536.1"/>
    <property type="molecule type" value="Genomic_DNA"/>
</dbReference>
<dbReference type="SUPFAM" id="SSF47175">
    <property type="entry name" value="Cytochromes"/>
    <property type="match status" value="1"/>
</dbReference>
<reference evidence="2" key="1">
    <citation type="submission" date="2023-07" db="EMBL/GenBank/DDBJ databases">
        <title>Bacterial whole genome sequence for Sphingobium sp. HBC34.</title>
        <authorList>
            <person name="Le V."/>
            <person name="Ko S.-R."/>
            <person name="Ahn C.-Y."/>
            <person name="Oh H.-M."/>
        </authorList>
    </citation>
    <scope>NUCLEOTIDE SEQUENCE</scope>
    <source>
        <strain evidence="2">HBC34</strain>
    </source>
</reference>
<evidence type="ECO:0000313" key="2">
    <source>
        <dbReference type="EMBL" id="MDO7835536.1"/>
    </source>
</evidence>
<accession>A0ABT8ZMV6</accession>
<feature type="region of interest" description="Disordered" evidence="1">
    <location>
        <begin position="138"/>
        <end position="157"/>
    </location>
</feature>
<evidence type="ECO:0000256" key="1">
    <source>
        <dbReference type="SAM" id="MobiDB-lite"/>
    </source>
</evidence>
<dbReference type="RefSeq" id="WP_304535961.1">
    <property type="nucleotide sequence ID" value="NZ_JAUQOM010000004.1"/>
</dbReference>
<evidence type="ECO:0000313" key="3">
    <source>
        <dbReference type="Proteomes" id="UP001176471"/>
    </source>
</evidence>
<dbReference type="Proteomes" id="UP001176471">
    <property type="component" value="Unassembled WGS sequence"/>
</dbReference>
<evidence type="ECO:0008006" key="4">
    <source>
        <dbReference type="Google" id="ProtNLM"/>
    </source>
</evidence>
<organism evidence="2 3">
    <name type="scientific">Sphingobium cyanobacteriorum</name>
    <dbReference type="NCBI Taxonomy" id="3063954"/>
    <lineage>
        <taxon>Bacteria</taxon>
        <taxon>Pseudomonadati</taxon>
        <taxon>Pseudomonadota</taxon>
        <taxon>Alphaproteobacteria</taxon>
        <taxon>Sphingomonadales</taxon>
        <taxon>Sphingomonadaceae</taxon>
        <taxon>Sphingobium</taxon>
    </lineage>
</organism>
<keyword evidence="3" id="KW-1185">Reference proteome</keyword>
<comment type="caution">
    <text evidence="2">The sequence shown here is derived from an EMBL/GenBank/DDBJ whole genome shotgun (WGS) entry which is preliminary data.</text>
</comment>
<dbReference type="InterPro" id="IPR010980">
    <property type="entry name" value="Cyt_c/b562"/>
</dbReference>
<name>A0ABT8ZMV6_9SPHN</name>